<evidence type="ECO:0000256" key="2">
    <source>
        <dbReference type="SAM" id="MobiDB-lite"/>
    </source>
</evidence>
<keyword evidence="4" id="KW-1185">Reference proteome</keyword>
<dbReference type="GO" id="GO:0048513">
    <property type="term" value="P:animal organ development"/>
    <property type="evidence" value="ECO:0007669"/>
    <property type="project" value="UniProtKB-ARBA"/>
</dbReference>
<evidence type="ECO:0000313" key="3">
    <source>
        <dbReference type="EMBL" id="CAF2986488.1"/>
    </source>
</evidence>
<dbReference type="PROSITE" id="PS50097">
    <property type="entry name" value="BTB"/>
    <property type="match status" value="1"/>
</dbReference>
<dbReference type="AlphaFoldDB" id="A0A7R8D0W9"/>
<keyword evidence="1" id="KW-0539">Nucleus</keyword>
<dbReference type="InterPro" id="IPR013087">
    <property type="entry name" value="Znf_C2H2_type"/>
</dbReference>
<dbReference type="SMART" id="SM00355">
    <property type="entry name" value="ZnF_C2H2"/>
    <property type="match status" value="2"/>
</dbReference>
<dbReference type="GO" id="GO:0003006">
    <property type="term" value="P:developmental process involved in reproduction"/>
    <property type="evidence" value="ECO:0007669"/>
    <property type="project" value="UniProtKB-ARBA"/>
</dbReference>
<dbReference type="GO" id="GO:0005634">
    <property type="term" value="C:nucleus"/>
    <property type="evidence" value="ECO:0007669"/>
    <property type="project" value="TreeGrafter"/>
</dbReference>
<dbReference type="PANTHER" id="PTHR23110">
    <property type="entry name" value="BTB DOMAIN TRANSCRIPTION FACTOR"/>
    <property type="match status" value="1"/>
</dbReference>
<evidence type="ECO:0000313" key="4">
    <source>
        <dbReference type="Proteomes" id="UP000675881"/>
    </source>
</evidence>
<dbReference type="InterPro" id="IPR011333">
    <property type="entry name" value="SKP1/BTB/POZ_sf"/>
</dbReference>
<gene>
    <name evidence="3" type="ORF">LSAA_11488</name>
</gene>
<name>A0A7R8D0W9_LEPSM</name>
<dbReference type="Gene3D" id="3.30.160.60">
    <property type="entry name" value="Classic Zinc Finger"/>
    <property type="match status" value="1"/>
</dbReference>
<organism evidence="3 4">
    <name type="scientific">Lepeophtheirus salmonis</name>
    <name type="common">Salmon louse</name>
    <name type="synonym">Caligus salmonis</name>
    <dbReference type="NCBI Taxonomy" id="72036"/>
    <lineage>
        <taxon>Eukaryota</taxon>
        <taxon>Metazoa</taxon>
        <taxon>Ecdysozoa</taxon>
        <taxon>Arthropoda</taxon>
        <taxon>Crustacea</taxon>
        <taxon>Multicrustacea</taxon>
        <taxon>Hexanauplia</taxon>
        <taxon>Copepoda</taxon>
        <taxon>Siphonostomatoida</taxon>
        <taxon>Caligidae</taxon>
        <taxon>Lepeophtheirus</taxon>
    </lineage>
</organism>
<dbReference type="PROSITE" id="PS50157">
    <property type="entry name" value="ZINC_FINGER_C2H2_2"/>
    <property type="match status" value="1"/>
</dbReference>
<dbReference type="InterPro" id="IPR000210">
    <property type="entry name" value="BTB/POZ_dom"/>
</dbReference>
<accession>A0A7R8D0W9</accession>
<dbReference type="PROSITE" id="PS00028">
    <property type="entry name" value="ZINC_FINGER_C2H2_1"/>
    <property type="match status" value="1"/>
</dbReference>
<feature type="compositionally biased region" description="Basic and acidic residues" evidence="2">
    <location>
        <begin position="364"/>
        <end position="373"/>
    </location>
</feature>
<sequence>MGPSGGSNPTSNAAVHERNYCLRLNDYEKKYAESFRSLRDDESFADVTLVAGCSSEDDSSTSFKAHRVILSACSSYFHSLLIKTLSPWHVHPVLLLTDVRPRDLHALLDFMYLGQHKDLRIKGLCETTFQIPKKDPVYVATGHGKRAKFMTTTTSSVLRSTTQQIIQQHPHKTTDAPIILATSAANQEEVPSSAVTEFISSNDGEFIPSLPSHPFMINTDPTTPTPAAMVTIEDKMNEPQDLTPTHTEVISPSTPKKDRNNRKTCGYCHKDFHEMSLKRHIKDVHFKNENTFVICPQCCKQYASQNSLYSHLNRVHGVKKEMMEGIQIQNVTGNAGTPGGGNITVPSGGTPETASSPSDGIMDLAHHSDSSNE</sequence>
<dbReference type="EMBL" id="HG994585">
    <property type="protein sequence ID" value="CAF2986488.1"/>
    <property type="molecule type" value="Genomic_DNA"/>
</dbReference>
<dbReference type="InterPro" id="IPR051095">
    <property type="entry name" value="Dros_DevTransReg"/>
</dbReference>
<feature type="region of interest" description="Disordered" evidence="2">
    <location>
        <begin position="239"/>
        <end position="262"/>
    </location>
</feature>
<dbReference type="GO" id="GO:0006357">
    <property type="term" value="P:regulation of transcription by RNA polymerase II"/>
    <property type="evidence" value="ECO:0007669"/>
    <property type="project" value="TreeGrafter"/>
</dbReference>
<feature type="region of interest" description="Disordered" evidence="2">
    <location>
        <begin position="331"/>
        <end position="373"/>
    </location>
</feature>
<dbReference type="Proteomes" id="UP000675881">
    <property type="component" value="Chromosome 6"/>
</dbReference>
<proteinExistence type="predicted"/>
<dbReference type="OrthoDB" id="6601382at2759"/>
<dbReference type="SMART" id="SM00225">
    <property type="entry name" value="BTB"/>
    <property type="match status" value="1"/>
</dbReference>
<reference evidence="3" key="1">
    <citation type="submission" date="2021-02" db="EMBL/GenBank/DDBJ databases">
        <authorList>
            <person name="Bekaert M."/>
        </authorList>
    </citation>
    <scope>NUCLEOTIDE SEQUENCE</scope>
    <source>
        <strain evidence="3">IoA-00</strain>
    </source>
</reference>
<evidence type="ECO:0000256" key="1">
    <source>
        <dbReference type="ARBA" id="ARBA00023242"/>
    </source>
</evidence>
<dbReference type="Pfam" id="PF00651">
    <property type="entry name" value="BTB"/>
    <property type="match status" value="1"/>
</dbReference>
<feature type="compositionally biased region" description="Polar residues" evidence="2">
    <location>
        <begin position="344"/>
        <end position="358"/>
    </location>
</feature>
<dbReference type="SUPFAM" id="SSF54695">
    <property type="entry name" value="POZ domain"/>
    <property type="match status" value="1"/>
</dbReference>
<protein>
    <submittedName>
        <fullName evidence="3">(salmon louse) hypothetical protein</fullName>
    </submittedName>
</protein>
<dbReference type="GO" id="GO:0048468">
    <property type="term" value="P:cell development"/>
    <property type="evidence" value="ECO:0007669"/>
    <property type="project" value="UniProtKB-ARBA"/>
</dbReference>
<dbReference type="Gene3D" id="3.30.710.10">
    <property type="entry name" value="Potassium Channel Kv1.1, Chain A"/>
    <property type="match status" value="1"/>
</dbReference>
<dbReference type="PANTHER" id="PTHR23110:SF98">
    <property type="entry name" value="PRE-LOLA-G, ISOFORM C-RELATED"/>
    <property type="match status" value="1"/>
</dbReference>
<feature type="compositionally biased region" description="Polar residues" evidence="2">
    <location>
        <begin position="240"/>
        <end position="254"/>
    </location>
</feature>